<organism evidence="2 3">
    <name type="scientific">Eumeta variegata</name>
    <name type="common">Bagworm moth</name>
    <name type="synonym">Eumeta japonica</name>
    <dbReference type="NCBI Taxonomy" id="151549"/>
    <lineage>
        <taxon>Eukaryota</taxon>
        <taxon>Metazoa</taxon>
        <taxon>Ecdysozoa</taxon>
        <taxon>Arthropoda</taxon>
        <taxon>Hexapoda</taxon>
        <taxon>Insecta</taxon>
        <taxon>Pterygota</taxon>
        <taxon>Neoptera</taxon>
        <taxon>Endopterygota</taxon>
        <taxon>Lepidoptera</taxon>
        <taxon>Glossata</taxon>
        <taxon>Ditrysia</taxon>
        <taxon>Tineoidea</taxon>
        <taxon>Psychidae</taxon>
        <taxon>Oiketicinae</taxon>
        <taxon>Eumeta</taxon>
    </lineage>
</organism>
<dbReference type="EMBL" id="BGZK01002665">
    <property type="protein sequence ID" value="GBP95669.1"/>
    <property type="molecule type" value="Genomic_DNA"/>
</dbReference>
<keyword evidence="3" id="KW-1185">Reference proteome</keyword>
<dbReference type="AlphaFoldDB" id="A0A4C2A907"/>
<comment type="caution">
    <text evidence="2">The sequence shown here is derived from an EMBL/GenBank/DDBJ whole genome shotgun (WGS) entry which is preliminary data.</text>
</comment>
<gene>
    <name evidence="2" type="ORF">EVAR_67875_1</name>
</gene>
<feature type="compositionally biased region" description="Polar residues" evidence="1">
    <location>
        <begin position="80"/>
        <end position="89"/>
    </location>
</feature>
<evidence type="ECO:0000313" key="3">
    <source>
        <dbReference type="Proteomes" id="UP000299102"/>
    </source>
</evidence>
<evidence type="ECO:0000256" key="1">
    <source>
        <dbReference type="SAM" id="MobiDB-lite"/>
    </source>
</evidence>
<sequence>MGKGWSTDQIEETCEEDRSGLIGAVEKASLIKEAKVQKKQERVKRIRERESKRINSLKTQLLLSSSTTTSIDSDTNISSEIVTAGSSTAKPPARKQGREELVDSHLASSLDAAK</sequence>
<name>A0A4C2A907_EUMVA</name>
<accession>A0A4C2A907</accession>
<proteinExistence type="predicted"/>
<feature type="region of interest" description="Disordered" evidence="1">
    <location>
        <begin position="65"/>
        <end position="114"/>
    </location>
</feature>
<dbReference type="OrthoDB" id="6626714at2759"/>
<evidence type="ECO:0000313" key="2">
    <source>
        <dbReference type="EMBL" id="GBP95669.1"/>
    </source>
</evidence>
<protein>
    <submittedName>
        <fullName evidence="2">Uncharacterized protein</fullName>
    </submittedName>
</protein>
<feature type="compositionally biased region" description="Low complexity" evidence="1">
    <location>
        <begin position="65"/>
        <end position="79"/>
    </location>
</feature>
<reference evidence="2 3" key="1">
    <citation type="journal article" date="2019" name="Commun. Biol.">
        <title>The bagworm genome reveals a unique fibroin gene that provides high tensile strength.</title>
        <authorList>
            <person name="Kono N."/>
            <person name="Nakamura H."/>
            <person name="Ohtoshi R."/>
            <person name="Tomita M."/>
            <person name="Numata K."/>
            <person name="Arakawa K."/>
        </authorList>
    </citation>
    <scope>NUCLEOTIDE SEQUENCE [LARGE SCALE GENOMIC DNA]</scope>
</reference>
<dbReference type="Proteomes" id="UP000299102">
    <property type="component" value="Unassembled WGS sequence"/>
</dbReference>